<dbReference type="OrthoDB" id="9798386at2"/>
<dbReference type="PROSITE" id="PS00136">
    <property type="entry name" value="SUBTILASE_ASP"/>
    <property type="match status" value="1"/>
</dbReference>
<feature type="compositionally biased region" description="Low complexity" evidence="11">
    <location>
        <begin position="461"/>
        <end position="479"/>
    </location>
</feature>
<keyword evidence="6 9" id="KW-0378">Hydrolase</keyword>
<dbReference type="InterPro" id="IPR022398">
    <property type="entry name" value="Peptidase_S8_His-AS"/>
</dbReference>
<feature type="compositionally biased region" description="Low complexity" evidence="11">
    <location>
        <begin position="1361"/>
        <end position="1370"/>
    </location>
</feature>
<dbReference type="SUPFAM" id="SSF52743">
    <property type="entry name" value="Subtilisin-like"/>
    <property type="match status" value="1"/>
</dbReference>
<feature type="domain" description="SLH" evidence="12">
    <location>
        <begin position="1712"/>
        <end position="1775"/>
    </location>
</feature>
<gene>
    <name evidence="13" type="ORF">E0485_06670</name>
</gene>
<dbReference type="InterPro" id="IPR001119">
    <property type="entry name" value="SLH_dom"/>
</dbReference>
<feature type="region of interest" description="Disordered" evidence="11">
    <location>
        <begin position="395"/>
        <end position="505"/>
    </location>
</feature>
<dbReference type="RefSeq" id="WP_132417207.1">
    <property type="nucleotide sequence ID" value="NZ_SKFG01000004.1"/>
</dbReference>
<dbReference type="Pfam" id="PF00082">
    <property type="entry name" value="Peptidase_S8"/>
    <property type="match status" value="1"/>
</dbReference>
<name>A0A4R4EGM2_9BACL</name>
<dbReference type="InterPro" id="IPR015500">
    <property type="entry name" value="Peptidase_S8_subtilisin-rel"/>
</dbReference>
<dbReference type="PRINTS" id="PR00723">
    <property type="entry name" value="SUBTILISIN"/>
</dbReference>
<keyword evidence="4 9" id="KW-0645">Protease</keyword>
<dbReference type="PROSITE" id="PS51272">
    <property type="entry name" value="SLH"/>
    <property type="match status" value="3"/>
</dbReference>
<sequence>MKRKLFKRVSAFALALSLLGYGGLYSGSIAQASTISELQLQKTNLSAINKLLNTQLAKSDPQQVFISPQINTGSSDEIRIIVQMQSEPLAASNYASKMGLRSFAGTTEASIKNEQTTFMKQASLNGINIKKNYEYTNVFNGMEVTVPANQVPQLAQLPGVKAIHVNHTYYEIPLQDGTSLDAASPNYEALPLQQIGVDYAWSQGYTGKGLKVGVIDTGVDYTHPDLKKAFKGGYDSYFNTDDPYEEPPAGKDFLGTSHGTHVSGTIVGRAKNPTSDIVQKGIAYESDLYVYKVLGFNVKSGRAEGTTAQVLDGIERAVKDGMDVLNLSLGSDDEKDPNSPEAIALNNAVLSGITVVVANGNAGPSYYSMGSPASSLLSISVGAVTSPSNHYAVSATSTLTTEPPVVPNTDPDPAAESEDSTLSNEPTPSPEDSTPPSEEPVSASEETPTLSIEPSDSPDGSTLPSEEPVSTPEETPTLSNEPSDSPDETLAPSNEPSSPPVTTSDALTAEPANHVFNMMAWETGRNNFASILGPDPIETIYVGIGDEPDYAGVDVTDKVVLASRGTLAFVDKIAIAKEHGAKAIIIFNGNVIAGTSNPDLSESVSGRDGAIGSVAYLGDSFDYIPTFDMVGTEGRKLAKQVISTPGSKLTFTFDENYELTVVPGDSMADFSSRGPESDDKLSIKPDFSAPGVNILSTVPAYGKSDPSISYDQAYARKSGTSMATPHVAGLTLLLKQAHPDWLPFDIRAALGNTADQISDEKGTLYDVYSQGAGRVNIKNALQTPALLQSIEELTILDKNLDPQVVTNYGDNTSFGVMAPGTVQTNILQLKNTSANPVSYHASVRMHPIVTSNQTPDVSNIIATLDNVGADNTITVGGNSSEVFSLTVSPTAAAVKGTYEGEVLLESSGLPSLHLPFAVYVGTELPDNGFGLQEFELDKTSIFIDGDDEALNDIAASFKLTAGDVNYILVEVDDLNNETLGYYGEMFNNFKIIPKGNYGFQFDNEYEDDDGEMQKLPEGMYQIAVIGLQLNEAGHVVVRPDGTKIQYLTIKTFAVKMTEQDRVNKAQKMFTPNITNTTILGEPVLTLPTTKGVTYKVTESNKPDLIDNDGTLLALPETNPTSVDLTVTITSNADPEIYATTNVKVPLLDPDTIELQKVTDAKNSFVPNITNKTIINKPVLTLPTTKGVTYEVTGSNNTALINNSGTLLALPEKDAASVDLTVTIASVAKPSISATTNVTVTLNPPPVDPDAVELQKVTDAKNNFVLNVSNTTTLNAAVLTLPSTDGITYQVTGSNNTAYISNNGILQSRPNSGTAAVELTITIASAAKPSIKLDVKGSVTLTAPSDNNSGGPSTGGGGSSYGGSSTPASTPAINSSSSALLAKGQATTNLGVKTVKSGQSVNGTLSDADLKTALNKNPNSPSVFIVNIPVTGSQQAELLLTPAQVTMLANSNAGNTLLITIGNASIAIPVTIFKSVPAGLSVSLTLGSASDQSSAFTNFSGAKVLGTPYHYEMNLVNGKDIKPFEPSNQIFIKRSFTINGKVDSSASGVLYQENNAISGLSGTFINNTDGTTTVVANRPGFSVYAAATHQINFTDISDSWAKARIQALANKFLISGTSATTFSPKQNVTRAEFAAMLTRALGLHASNASPFKDVKATDWYANSIAAAYEAGLISGIGNDLFDPNSLISRQDLSVILSKALKLLHVTSTTSSKLEAYADASEASAYAQSSIEAVTALNLMDIQHSDGSSMFNPLDAASREASASAIFLLLQQAGLIN</sequence>
<protein>
    <recommendedName>
        <fullName evidence="12">SLH domain-containing protein</fullName>
    </recommendedName>
</protein>
<dbReference type="SUPFAM" id="SSF52025">
    <property type="entry name" value="PA domain"/>
    <property type="match status" value="1"/>
</dbReference>
<keyword evidence="5" id="KW-0732">Signal</keyword>
<feature type="compositionally biased region" description="Low complexity" evidence="11">
    <location>
        <begin position="423"/>
        <end position="449"/>
    </location>
</feature>
<dbReference type="InterPro" id="IPR046450">
    <property type="entry name" value="PA_dom_sf"/>
</dbReference>
<dbReference type="Proteomes" id="UP000295418">
    <property type="component" value="Unassembled WGS sequence"/>
</dbReference>
<evidence type="ECO:0000256" key="3">
    <source>
        <dbReference type="ARBA" id="ARBA00022525"/>
    </source>
</evidence>
<keyword evidence="2" id="KW-0134">Cell wall</keyword>
<feature type="active site" description="Charge relay system" evidence="8 9">
    <location>
        <position position="721"/>
    </location>
</feature>
<evidence type="ECO:0000313" key="13">
    <source>
        <dbReference type="EMBL" id="TCZ78757.1"/>
    </source>
</evidence>
<evidence type="ECO:0000256" key="5">
    <source>
        <dbReference type="ARBA" id="ARBA00022729"/>
    </source>
</evidence>
<keyword evidence="7 9" id="KW-0720">Serine protease</keyword>
<proteinExistence type="inferred from homology"/>
<evidence type="ECO:0000256" key="7">
    <source>
        <dbReference type="ARBA" id="ARBA00022825"/>
    </source>
</evidence>
<dbReference type="Pfam" id="PF00395">
    <property type="entry name" value="SLH"/>
    <property type="match status" value="2"/>
</dbReference>
<evidence type="ECO:0000313" key="14">
    <source>
        <dbReference type="Proteomes" id="UP000295418"/>
    </source>
</evidence>
<dbReference type="PROSITE" id="PS51892">
    <property type="entry name" value="SUBTILASE"/>
    <property type="match status" value="1"/>
</dbReference>
<evidence type="ECO:0000259" key="12">
    <source>
        <dbReference type="PROSITE" id="PS51272"/>
    </source>
</evidence>
<dbReference type="InterPro" id="IPR034213">
    <property type="entry name" value="S8_Vpr-like"/>
</dbReference>
<dbReference type="InterPro" id="IPR023828">
    <property type="entry name" value="Peptidase_S8_Ser-AS"/>
</dbReference>
<dbReference type="InterPro" id="IPR050131">
    <property type="entry name" value="Peptidase_S8_subtilisin-like"/>
</dbReference>
<dbReference type="InterPro" id="IPR010259">
    <property type="entry name" value="S8pro/Inhibitor_I9"/>
</dbReference>
<evidence type="ECO:0000256" key="8">
    <source>
        <dbReference type="PIRSR" id="PIRSR615500-1"/>
    </source>
</evidence>
<feature type="compositionally biased region" description="Polar residues" evidence="11">
    <location>
        <begin position="450"/>
        <end position="460"/>
    </location>
</feature>
<comment type="caution">
    <text evidence="13">The sequence shown here is derived from an EMBL/GenBank/DDBJ whole genome shotgun (WGS) entry which is preliminary data.</text>
</comment>
<feature type="domain" description="SLH" evidence="12">
    <location>
        <begin position="1651"/>
        <end position="1709"/>
    </location>
</feature>
<dbReference type="Pfam" id="PF02225">
    <property type="entry name" value="PA"/>
    <property type="match status" value="1"/>
</dbReference>
<dbReference type="Pfam" id="PF05922">
    <property type="entry name" value="Inhibitor_I9"/>
    <property type="match status" value="1"/>
</dbReference>
<dbReference type="PANTHER" id="PTHR43806">
    <property type="entry name" value="PEPTIDASE S8"/>
    <property type="match status" value="1"/>
</dbReference>
<dbReference type="PANTHER" id="PTHR43806:SF65">
    <property type="entry name" value="SERINE PROTEASE APRX"/>
    <property type="match status" value="1"/>
</dbReference>
<evidence type="ECO:0000256" key="10">
    <source>
        <dbReference type="RuleBase" id="RU003355"/>
    </source>
</evidence>
<dbReference type="InterPro" id="IPR000209">
    <property type="entry name" value="Peptidase_S8/S53_dom"/>
</dbReference>
<organism evidence="13 14">
    <name type="scientific">Paenibacillus albiflavus</name>
    <dbReference type="NCBI Taxonomy" id="2545760"/>
    <lineage>
        <taxon>Bacteria</taxon>
        <taxon>Bacillati</taxon>
        <taxon>Bacillota</taxon>
        <taxon>Bacilli</taxon>
        <taxon>Bacillales</taxon>
        <taxon>Paenibacillaceae</taxon>
        <taxon>Paenibacillus</taxon>
    </lineage>
</organism>
<feature type="compositionally biased region" description="Gly residues" evidence="11">
    <location>
        <begin position="1351"/>
        <end position="1360"/>
    </location>
</feature>
<dbReference type="Gene3D" id="3.50.30.30">
    <property type="match status" value="1"/>
</dbReference>
<evidence type="ECO:0000256" key="4">
    <source>
        <dbReference type="ARBA" id="ARBA00022670"/>
    </source>
</evidence>
<dbReference type="PROSITE" id="PS00137">
    <property type="entry name" value="SUBTILASE_HIS"/>
    <property type="match status" value="1"/>
</dbReference>
<evidence type="ECO:0000256" key="1">
    <source>
        <dbReference type="ARBA" id="ARBA00011073"/>
    </source>
</evidence>
<accession>A0A4R4EGM2</accession>
<dbReference type="InterPro" id="IPR036852">
    <property type="entry name" value="Peptidase_S8/S53_dom_sf"/>
</dbReference>
<dbReference type="Gene3D" id="3.40.50.200">
    <property type="entry name" value="Peptidase S8/S53 domain"/>
    <property type="match status" value="2"/>
</dbReference>
<feature type="domain" description="SLH" evidence="12">
    <location>
        <begin position="1587"/>
        <end position="1650"/>
    </location>
</feature>
<dbReference type="CDD" id="cd07474">
    <property type="entry name" value="Peptidases_S8_subtilisin_Vpr-like"/>
    <property type="match status" value="1"/>
</dbReference>
<dbReference type="PROSITE" id="PS00138">
    <property type="entry name" value="SUBTILASE_SER"/>
    <property type="match status" value="1"/>
</dbReference>
<dbReference type="GO" id="GO:0006508">
    <property type="term" value="P:proteolysis"/>
    <property type="evidence" value="ECO:0007669"/>
    <property type="project" value="UniProtKB-KW"/>
</dbReference>
<keyword evidence="3" id="KW-0964">Secreted</keyword>
<dbReference type="InterPro" id="IPR003137">
    <property type="entry name" value="PA_domain"/>
</dbReference>
<evidence type="ECO:0000256" key="9">
    <source>
        <dbReference type="PROSITE-ProRule" id="PRU01240"/>
    </source>
</evidence>
<evidence type="ECO:0000256" key="2">
    <source>
        <dbReference type="ARBA" id="ARBA00022512"/>
    </source>
</evidence>
<reference evidence="13 14" key="1">
    <citation type="submission" date="2019-03" db="EMBL/GenBank/DDBJ databases">
        <authorList>
            <person name="Kim M.K.M."/>
        </authorList>
    </citation>
    <scope>NUCLEOTIDE SEQUENCE [LARGE SCALE GENOMIC DNA]</scope>
    <source>
        <strain evidence="13 14">18JY21-1</strain>
    </source>
</reference>
<evidence type="ECO:0000256" key="11">
    <source>
        <dbReference type="SAM" id="MobiDB-lite"/>
    </source>
</evidence>
<keyword evidence="14" id="KW-1185">Reference proteome</keyword>
<dbReference type="EMBL" id="SKFG01000004">
    <property type="protein sequence ID" value="TCZ78757.1"/>
    <property type="molecule type" value="Genomic_DNA"/>
</dbReference>
<feature type="active site" description="Charge relay system" evidence="8 9">
    <location>
        <position position="216"/>
    </location>
</feature>
<evidence type="ECO:0000256" key="6">
    <source>
        <dbReference type="ARBA" id="ARBA00022801"/>
    </source>
</evidence>
<dbReference type="InterPro" id="IPR023827">
    <property type="entry name" value="Peptidase_S8_Asp-AS"/>
</dbReference>
<comment type="similarity">
    <text evidence="1 9 10">Belongs to the peptidase S8 family.</text>
</comment>
<feature type="compositionally biased region" description="Polar residues" evidence="11">
    <location>
        <begin position="491"/>
        <end position="505"/>
    </location>
</feature>
<dbReference type="GO" id="GO:0004252">
    <property type="term" value="F:serine-type endopeptidase activity"/>
    <property type="evidence" value="ECO:0007669"/>
    <property type="project" value="UniProtKB-UniRule"/>
</dbReference>
<feature type="active site" description="Charge relay system" evidence="8 9">
    <location>
        <position position="258"/>
    </location>
</feature>
<feature type="region of interest" description="Disordered" evidence="11">
    <location>
        <begin position="1341"/>
        <end position="1375"/>
    </location>
</feature>